<reference evidence="10" key="1">
    <citation type="submission" date="2019-01" db="EMBL/GenBank/DDBJ databases">
        <title>Draft genomes of a novel of Sporanaerobacter strains.</title>
        <authorList>
            <person name="Ma S."/>
        </authorList>
    </citation>
    <scope>NUCLEOTIDE SEQUENCE [LARGE SCALE GENOMIC DNA]</scope>
    <source>
        <strain evidence="10">NJN-17</strain>
    </source>
</reference>
<organism evidence="9 10">
    <name type="scientific">Acidilutibacter cellobiosedens</name>
    <dbReference type="NCBI Taxonomy" id="2507161"/>
    <lineage>
        <taxon>Bacteria</taxon>
        <taxon>Bacillati</taxon>
        <taxon>Bacillota</taxon>
        <taxon>Tissierellia</taxon>
        <taxon>Tissierellales</taxon>
        <taxon>Acidilutibacteraceae</taxon>
        <taxon>Acidilutibacter</taxon>
    </lineage>
</organism>
<dbReference type="EMBL" id="CP035282">
    <property type="protein sequence ID" value="QAT63246.1"/>
    <property type="molecule type" value="Genomic_DNA"/>
</dbReference>
<name>A0A410QH23_9FIRM</name>
<dbReference type="RefSeq" id="WP_114219108.1">
    <property type="nucleotide sequence ID" value="NZ_CP035282.1"/>
</dbReference>
<proteinExistence type="inferred from homology"/>
<evidence type="ECO:0000256" key="6">
    <source>
        <dbReference type="ARBA" id="ARBA00022592"/>
    </source>
</evidence>
<feature type="domain" description="PhoU" evidence="8">
    <location>
        <begin position="120"/>
        <end position="205"/>
    </location>
</feature>
<comment type="similarity">
    <text evidence="2 7">Belongs to the PhoU family.</text>
</comment>
<protein>
    <recommendedName>
        <fullName evidence="7">Phosphate-specific transport system accessory protein PhoU</fullName>
    </recommendedName>
</protein>
<dbReference type="FunFam" id="1.20.58.220:FF:000004">
    <property type="entry name" value="Phosphate-specific transport system accessory protein PhoU"/>
    <property type="match status" value="1"/>
</dbReference>
<dbReference type="PIRSF" id="PIRSF003107">
    <property type="entry name" value="PhoU"/>
    <property type="match status" value="1"/>
</dbReference>
<dbReference type="Gene3D" id="1.20.58.220">
    <property type="entry name" value="Phosphate transport system protein phou homolog 2, domain 2"/>
    <property type="match status" value="1"/>
</dbReference>
<keyword evidence="5 7" id="KW-0963">Cytoplasm</keyword>
<feature type="domain" description="PhoU" evidence="8">
    <location>
        <begin position="17"/>
        <end position="104"/>
    </location>
</feature>
<dbReference type="GO" id="GO:0005737">
    <property type="term" value="C:cytoplasm"/>
    <property type="evidence" value="ECO:0007669"/>
    <property type="project" value="UniProtKB-SubCell"/>
</dbReference>
<evidence type="ECO:0000256" key="7">
    <source>
        <dbReference type="PIRNR" id="PIRNR003107"/>
    </source>
</evidence>
<comment type="subunit">
    <text evidence="3 7">Homodimer.</text>
</comment>
<dbReference type="SUPFAM" id="SSF109755">
    <property type="entry name" value="PhoU-like"/>
    <property type="match status" value="1"/>
</dbReference>
<evidence type="ECO:0000259" key="8">
    <source>
        <dbReference type="Pfam" id="PF01895"/>
    </source>
</evidence>
<evidence type="ECO:0000313" key="9">
    <source>
        <dbReference type="EMBL" id="QAT63246.1"/>
    </source>
</evidence>
<comment type="function">
    <text evidence="7">Plays a role in the regulation of phosphate uptake.</text>
</comment>
<comment type="subcellular location">
    <subcellularLocation>
        <location evidence="1 7">Cytoplasm</location>
    </subcellularLocation>
</comment>
<dbReference type="InterPro" id="IPR038078">
    <property type="entry name" value="PhoU-like_sf"/>
</dbReference>
<dbReference type="InterPro" id="IPR026022">
    <property type="entry name" value="PhoU_dom"/>
</dbReference>
<evidence type="ECO:0000256" key="4">
    <source>
        <dbReference type="ARBA" id="ARBA00022448"/>
    </source>
</evidence>
<dbReference type="NCBIfam" id="TIGR02135">
    <property type="entry name" value="phoU_full"/>
    <property type="match status" value="1"/>
</dbReference>
<keyword evidence="4 7" id="KW-0813">Transport</keyword>
<dbReference type="OrthoDB" id="9814256at2"/>
<gene>
    <name evidence="9" type="primary">phoU</name>
    <name evidence="9" type="ORF">EQM13_17595</name>
</gene>
<evidence type="ECO:0000313" key="10">
    <source>
        <dbReference type="Proteomes" id="UP000287969"/>
    </source>
</evidence>
<dbReference type="Pfam" id="PF01895">
    <property type="entry name" value="PhoU"/>
    <property type="match status" value="2"/>
</dbReference>
<dbReference type="PANTHER" id="PTHR42930:SF3">
    <property type="entry name" value="PHOSPHATE-SPECIFIC TRANSPORT SYSTEM ACCESSORY PROTEIN PHOU"/>
    <property type="match status" value="1"/>
</dbReference>
<dbReference type="GO" id="GO:0030643">
    <property type="term" value="P:intracellular phosphate ion homeostasis"/>
    <property type="evidence" value="ECO:0007669"/>
    <property type="project" value="InterPro"/>
</dbReference>
<keyword evidence="10" id="KW-1185">Reference proteome</keyword>
<dbReference type="GO" id="GO:0045936">
    <property type="term" value="P:negative regulation of phosphate metabolic process"/>
    <property type="evidence" value="ECO:0007669"/>
    <property type="project" value="InterPro"/>
</dbReference>
<evidence type="ECO:0000256" key="2">
    <source>
        <dbReference type="ARBA" id="ARBA00008107"/>
    </source>
</evidence>
<dbReference type="GO" id="GO:0006817">
    <property type="term" value="P:phosphate ion transport"/>
    <property type="evidence" value="ECO:0007669"/>
    <property type="project" value="UniProtKB-KW"/>
</dbReference>
<evidence type="ECO:0000256" key="5">
    <source>
        <dbReference type="ARBA" id="ARBA00022490"/>
    </source>
</evidence>
<dbReference type="InterPro" id="IPR028366">
    <property type="entry name" value="PhoU"/>
</dbReference>
<evidence type="ECO:0000256" key="1">
    <source>
        <dbReference type="ARBA" id="ARBA00004496"/>
    </source>
</evidence>
<dbReference type="PANTHER" id="PTHR42930">
    <property type="entry name" value="PHOSPHATE-SPECIFIC TRANSPORT SYSTEM ACCESSORY PROTEIN PHOU"/>
    <property type="match status" value="1"/>
</dbReference>
<evidence type="ECO:0000256" key="3">
    <source>
        <dbReference type="ARBA" id="ARBA00011738"/>
    </source>
</evidence>
<dbReference type="Proteomes" id="UP000287969">
    <property type="component" value="Chromosome"/>
</dbReference>
<sequence length="218" mass="25279">MTRNYLDKDLANLHDLILKMCELVVKSLNDSIKSLRDQDTKLAEEVINLDDEIDRMEVEIETACTRLIALQQPAAKDLRLITATFKIITDLERVADHGVDIAKITKRIYKEKYIKELIDIPRMGEIVTGMLKDSISAYMDEDMDRAREISKRDDIVDALYSQIFRELLVLMMEDTKKIKQSTYFLLISQYIERVADHVTNICESIIYMVSGEHTDLNE</sequence>
<dbReference type="AlphaFoldDB" id="A0A410QH23"/>
<dbReference type="KEGG" id="spoa:EQM13_17595"/>
<accession>A0A410QH23</accession>
<keyword evidence="6 7" id="KW-0592">Phosphate transport</keyword>